<dbReference type="AlphaFoldDB" id="A0A9D7XIB8"/>
<feature type="transmembrane region" description="Helical" evidence="1">
    <location>
        <begin position="151"/>
        <end position="181"/>
    </location>
</feature>
<comment type="caution">
    <text evidence="2">The sequence shown here is derived from an EMBL/GenBank/DDBJ whole genome shotgun (WGS) entry which is preliminary data.</text>
</comment>
<reference evidence="2" key="1">
    <citation type="submission" date="2020-10" db="EMBL/GenBank/DDBJ databases">
        <title>Connecting structure to function with the recovery of over 1000 high-quality activated sludge metagenome-assembled genomes encoding full-length rRNA genes using long-read sequencing.</title>
        <authorList>
            <person name="Singleton C.M."/>
            <person name="Petriglieri F."/>
            <person name="Kristensen J.M."/>
            <person name="Kirkegaard R.H."/>
            <person name="Michaelsen T.Y."/>
            <person name="Andersen M.H."/>
            <person name="Karst S.M."/>
            <person name="Dueholm M.S."/>
            <person name="Nielsen P.H."/>
            <person name="Albertsen M."/>
        </authorList>
    </citation>
    <scope>NUCLEOTIDE SEQUENCE</scope>
    <source>
        <strain evidence="2">Skiv_18-Q3-R9-52_MAXAC.067</strain>
    </source>
</reference>
<name>A0A9D7XIB8_9BACT</name>
<dbReference type="InterPro" id="IPR030802">
    <property type="entry name" value="Permease_MalE"/>
</dbReference>
<evidence type="ECO:0000313" key="2">
    <source>
        <dbReference type="EMBL" id="MBK9796533.1"/>
    </source>
</evidence>
<feature type="transmembrane region" description="Helical" evidence="1">
    <location>
        <begin position="58"/>
        <end position="78"/>
    </location>
</feature>
<feature type="transmembrane region" description="Helical" evidence="1">
    <location>
        <begin position="236"/>
        <end position="260"/>
    </location>
</feature>
<keyword evidence="1" id="KW-0812">Transmembrane</keyword>
<feature type="transmembrane region" description="Helical" evidence="1">
    <location>
        <begin position="90"/>
        <end position="112"/>
    </location>
</feature>
<sequence>MAYLARLGAPVRGFLEFLGDQAHLVLRTLRHALLLTMGQLAVVAHQTKLQVRFTALDALWLVACTALLLGAVTLIQAFSQLSGLGAENYIGVLMVLIILRELGPLLTAVLVIGRSATAIAAELGAMQLNGEVDALAVHGVNPYQYLLLPRWLGVLISVFVLVVFFDGLALAGGFLVAKFKYGVTFGFYMDSVRQTLSNRDFLATLLKIVLFAGVITFHACHFGLRIQRSQTEIPQAVTKTVVSALVAVFALDGLIAALFYF</sequence>
<protein>
    <submittedName>
        <fullName evidence="2">ABC transporter permease</fullName>
    </submittedName>
</protein>
<gene>
    <name evidence="2" type="ORF">IPP58_08530</name>
</gene>
<proteinExistence type="predicted"/>
<evidence type="ECO:0000313" key="3">
    <source>
        <dbReference type="Proteomes" id="UP000886657"/>
    </source>
</evidence>
<organism evidence="2 3">
    <name type="scientific">Candidatus Geothrix skivensis</name>
    <dbReference type="NCBI Taxonomy" id="2954439"/>
    <lineage>
        <taxon>Bacteria</taxon>
        <taxon>Pseudomonadati</taxon>
        <taxon>Acidobacteriota</taxon>
        <taxon>Holophagae</taxon>
        <taxon>Holophagales</taxon>
        <taxon>Holophagaceae</taxon>
        <taxon>Geothrix</taxon>
    </lineage>
</organism>
<keyword evidence="1" id="KW-1133">Transmembrane helix</keyword>
<dbReference type="Pfam" id="PF02405">
    <property type="entry name" value="MlaE"/>
    <property type="match status" value="1"/>
</dbReference>
<dbReference type="GO" id="GO:0043190">
    <property type="term" value="C:ATP-binding cassette (ABC) transporter complex"/>
    <property type="evidence" value="ECO:0007669"/>
    <property type="project" value="InterPro"/>
</dbReference>
<dbReference type="GO" id="GO:0005548">
    <property type="term" value="F:phospholipid transporter activity"/>
    <property type="evidence" value="ECO:0007669"/>
    <property type="project" value="TreeGrafter"/>
</dbReference>
<accession>A0A9D7XIB8</accession>
<dbReference type="EMBL" id="JADKIO010000006">
    <property type="protein sequence ID" value="MBK9796533.1"/>
    <property type="molecule type" value="Genomic_DNA"/>
</dbReference>
<dbReference type="PANTHER" id="PTHR30188:SF4">
    <property type="entry name" value="PROTEIN TRIGALACTOSYLDIACYLGLYCEROL 1, CHLOROPLASTIC"/>
    <property type="match status" value="1"/>
</dbReference>
<evidence type="ECO:0000256" key="1">
    <source>
        <dbReference type="SAM" id="Phobius"/>
    </source>
</evidence>
<dbReference type="Proteomes" id="UP000886657">
    <property type="component" value="Unassembled WGS sequence"/>
</dbReference>
<dbReference type="PANTHER" id="PTHR30188">
    <property type="entry name" value="ABC TRANSPORTER PERMEASE PROTEIN-RELATED"/>
    <property type="match status" value="1"/>
</dbReference>
<keyword evidence="1" id="KW-0472">Membrane</keyword>
<feature type="transmembrane region" description="Helical" evidence="1">
    <location>
        <begin position="201"/>
        <end position="224"/>
    </location>
</feature>